<dbReference type="InterPro" id="IPR052741">
    <property type="entry name" value="Mitochondrial_HTD2"/>
</dbReference>
<evidence type="ECO:0000313" key="2">
    <source>
        <dbReference type="EMBL" id="MBK1698601.1"/>
    </source>
</evidence>
<keyword evidence="3" id="KW-1185">Reference proteome</keyword>
<dbReference type="RefSeq" id="WP_027289596.1">
    <property type="nucleotide sequence ID" value="NZ_NRRE01000028.1"/>
</dbReference>
<protein>
    <recommendedName>
        <fullName evidence="1">FAS1-like dehydratase domain-containing protein</fullName>
    </recommendedName>
</protein>
<proteinExistence type="predicted"/>
<dbReference type="PANTHER" id="PTHR28152">
    <property type="entry name" value="HYDROXYACYL-THIOESTER DEHYDRATASE TYPE 2, MITOCHONDRIAL"/>
    <property type="match status" value="1"/>
</dbReference>
<dbReference type="PANTHER" id="PTHR28152:SF1">
    <property type="entry name" value="HYDROXYACYL-THIOESTER DEHYDRATASE TYPE 2, MITOCHONDRIAL"/>
    <property type="match status" value="1"/>
</dbReference>
<dbReference type="SUPFAM" id="SSF54637">
    <property type="entry name" value="Thioesterase/thiol ester dehydrase-isomerase"/>
    <property type="match status" value="1"/>
</dbReference>
<dbReference type="AlphaFoldDB" id="A0A934QKJ4"/>
<dbReference type="EMBL" id="NRRE01000028">
    <property type="protein sequence ID" value="MBK1698601.1"/>
    <property type="molecule type" value="Genomic_DNA"/>
</dbReference>
<accession>A0A934QKJ4</accession>
<dbReference type="InterPro" id="IPR039569">
    <property type="entry name" value="FAS1-like_DH_region"/>
</dbReference>
<reference evidence="2" key="1">
    <citation type="submission" date="2017-08" db="EMBL/GenBank/DDBJ databases">
        <authorList>
            <person name="Imhoff J.F."/>
            <person name="Rahn T."/>
            <person name="Kuenzel S."/>
            <person name="Neulinger S.C."/>
        </authorList>
    </citation>
    <scope>NUCLEOTIDE SEQUENCE</scope>
    <source>
        <strain evidence="2">DSM 9154</strain>
    </source>
</reference>
<dbReference type="InterPro" id="IPR029069">
    <property type="entry name" value="HotDog_dom_sf"/>
</dbReference>
<sequence length="277" mass="30816">MSETTTPQAWVGRQHRSCDLLDLNRARAMEAALGRRPRLHPGDPLPPCWHWLYFWEMAAMGDLGPDGHQAHGEFLPPTGLARRMWAGGRIRFDRPLDLGVEAVRTSTIQAVQEKQGRSGRLVFVTLHHVIEDREGPAISEEQDLVFREAGAAAHEPPPAPREAAWRREIQPGPVQLFRYSALTYNGHRIHYDRRYATEVEGYPDLVVHGPLLATLLLDGLMDEGGQGAPAHFSYRAVSPLFAEQTAQLCGRSRSDGASDLWVTGPDGQLCMQGQTSF</sequence>
<dbReference type="GO" id="GO:0019171">
    <property type="term" value="F:(3R)-hydroxyacyl-[acyl-carrier-protein] dehydratase activity"/>
    <property type="evidence" value="ECO:0007669"/>
    <property type="project" value="TreeGrafter"/>
</dbReference>
<evidence type="ECO:0000313" key="3">
    <source>
        <dbReference type="Proteomes" id="UP000778970"/>
    </source>
</evidence>
<reference evidence="2" key="2">
    <citation type="journal article" date="2020" name="Microorganisms">
        <title>Osmotic Adaptation and Compatible Solute Biosynthesis of Phototrophic Bacteria as Revealed from Genome Analyses.</title>
        <authorList>
            <person name="Imhoff J.F."/>
            <person name="Rahn T."/>
            <person name="Kunzel S."/>
            <person name="Keller A."/>
            <person name="Neulinger S.C."/>
        </authorList>
    </citation>
    <scope>NUCLEOTIDE SEQUENCE</scope>
    <source>
        <strain evidence="2">DSM 9154</strain>
    </source>
</reference>
<gene>
    <name evidence="2" type="ORF">CKO21_15235</name>
</gene>
<feature type="domain" description="FAS1-like dehydratase" evidence="1">
    <location>
        <begin position="75"/>
        <end position="139"/>
    </location>
</feature>
<dbReference type="Gene3D" id="3.10.129.10">
    <property type="entry name" value="Hotdog Thioesterase"/>
    <property type="match status" value="2"/>
</dbReference>
<dbReference type="Proteomes" id="UP000778970">
    <property type="component" value="Unassembled WGS sequence"/>
</dbReference>
<dbReference type="Pfam" id="PF13452">
    <property type="entry name" value="FAS1_DH_region"/>
    <property type="match status" value="1"/>
</dbReference>
<evidence type="ECO:0000259" key="1">
    <source>
        <dbReference type="Pfam" id="PF13452"/>
    </source>
</evidence>
<name>A0A934QKJ4_9PROT</name>
<organism evidence="2 3">
    <name type="scientific">Rhodovibrio salinarum</name>
    <dbReference type="NCBI Taxonomy" id="1087"/>
    <lineage>
        <taxon>Bacteria</taxon>
        <taxon>Pseudomonadati</taxon>
        <taxon>Pseudomonadota</taxon>
        <taxon>Alphaproteobacteria</taxon>
        <taxon>Rhodospirillales</taxon>
        <taxon>Rhodovibrionaceae</taxon>
        <taxon>Rhodovibrio</taxon>
    </lineage>
</organism>
<comment type="caution">
    <text evidence="2">The sequence shown here is derived from an EMBL/GenBank/DDBJ whole genome shotgun (WGS) entry which is preliminary data.</text>
</comment>